<proteinExistence type="inferred from homology"/>
<comment type="similarity">
    <text evidence="1">Belongs to the eukaryotic mitochondrial porin (TC 1.B.8.1) family.</text>
</comment>
<dbReference type="GO" id="GO:0008308">
    <property type="term" value="F:voltage-gated monoatomic anion channel activity"/>
    <property type="evidence" value="ECO:0007669"/>
    <property type="project" value="InterPro"/>
</dbReference>
<evidence type="ECO:0000313" key="3">
    <source>
        <dbReference type="Proteomes" id="UP001370490"/>
    </source>
</evidence>
<keyword evidence="3" id="KW-1185">Reference proteome</keyword>
<dbReference type="PANTHER" id="PTHR11743:SF35">
    <property type="entry name" value="PORIN_VOLTAGE-DEPENDENT ANION-SELECTIVE CHANNEL PROTEIN"/>
    <property type="match status" value="1"/>
</dbReference>
<evidence type="ECO:0000313" key="2">
    <source>
        <dbReference type="EMBL" id="KAK6924964.1"/>
    </source>
</evidence>
<dbReference type="GO" id="GO:0005741">
    <property type="term" value="C:mitochondrial outer membrane"/>
    <property type="evidence" value="ECO:0007669"/>
    <property type="project" value="InterPro"/>
</dbReference>
<dbReference type="InterPro" id="IPR027246">
    <property type="entry name" value="Porin_Euk/Tom40"/>
</dbReference>
<name>A0AAN8V4Z5_9MAGN</name>
<dbReference type="Proteomes" id="UP001370490">
    <property type="component" value="Unassembled WGS sequence"/>
</dbReference>
<accession>A0AAN8V4Z5</accession>
<organism evidence="2 3">
    <name type="scientific">Dillenia turbinata</name>
    <dbReference type="NCBI Taxonomy" id="194707"/>
    <lineage>
        <taxon>Eukaryota</taxon>
        <taxon>Viridiplantae</taxon>
        <taxon>Streptophyta</taxon>
        <taxon>Embryophyta</taxon>
        <taxon>Tracheophyta</taxon>
        <taxon>Spermatophyta</taxon>
        <taxon>Magnoliopsida</taxon>
        <taxon>eudicotyledons</taxon>
        <taxon>Gunneridae</taxon>
        <taxon>Pentapetalae</taxon>
        <taxon>Dilleniales</taxon>
        <taxon>Dilleniaceae</taxon>
        <taxon>Dillenia</taxon>
    </lineage>
</organism>
<dbReference type="AlphaFoldDB" id="A0AAN8V4Z5"/>
<dbReference type="EMBL" id="JBAMMX010000016">
    <property type="protein sequence ID" value="KAK6924964.1"/>
    <property type="molecule type" value="Genomic_DNA"/>
</dbReference>
<dbReference type="Pfam" id="PF01459">
    <property type="entry name" value="Porin_3"/>
    <property type="match status" value="1"/>
</dbReference>
<dbReference type="InterPro" id="IPR001925">
    <property type="entry name" value="Porin_Euk"/>
</dbReference>
<comment type="caution">
    <text evidence="2">The sequence shown here is derived from an EMBL/GenBank/DDBJ whole genome shotgun (WGS) entry which is preliminary data.</text>
</comment>
<evidence type="ECO:0000256" key="1">
    <source>
        <dbReference type="ARBA" id="ARBA00009624"/>
    </source>
</evidence>
<protein>
    <submittedName>
        <fullName evidence="2">Eukaryotic porin/Tom40</fullName>
    </submittedName>
</protein>
<reference evidence="2 3" key="1">
    <citation type="submission" date="2023-12" db="EMBL/GenBank/DDBJ databases">
        <title>A high-quality genome assembly for Dillenia turbinata (Dilleniales).</title>
        <authorList>
            <person name="Chanderbali A."/>
        </authorList>
    </citation>
    <scope>NUCLEOTIDE SEQUENCE [LARGE SCALE GENOMIC DNA]</scope>
    <source>
        <strain evidence="2">LSX21</strain>
        <tissue evidence="2">Leaf</tissue>
    </source>
</reference>
<sequence>MDLLLNNDCSNTKCQVCDKTPTIRSLGSKPVEAILLAANAVFSLTLVPENSRRLAYALHFLDLAYFFKILHFDQYYFASYRRLISQSTGETERDEGTKEVHEKEKHKVEDVKDIAPGLHTVFTLFHQDQEAGRVEFRYLHDYVGITAGIGFKPQPVLTCSTVIGTNNLSLGADFSYDTEKEELRKFNGGLSLNIAGLVASAAM</sequence>
<dbReference type="Gene3D" id="2.40.160.10">
    <property type="entry name" value="Porin"/>
    <property type="match status" value="1"/>
</dbReference>
<dbReference type="PANTHER" id="PTHR11743">
    <property type="entry name" value="VOLTAGE-DEPENDENT ANION-SELECTIVE CHANNEL"/>
    <property type="match status" value="1"/>
</dbReference>
<gene>
    <name evidence="2" type="ORF">RJ641_009290</name>
</gene>
<dbReference type="InterPro" id="IPR023614">
    <property type="entry name" value="Porin_dom_sf"/>
</dbReference>